<feature type="transmembrane region" description="Helical" evidence="6">
    <location>
        <begin position="241"/>
        <end position="260"/>
    </location>
</feature>
<sequence length="273" mass="30094">FFVVWQIGCAFAPNIGALIAFRFLSGIGGVGCVTLGGRVVADLFPVQQRGLATSIWSMGPLFGPLVGPICGEFTGESIGWRWVYRTLAILGDVLSLGVQLFNRETYPPVLIQRKTVRMAKELGLGNLRSAYGLAKDENRSAVQILRQGLRRPVVLLFISPIIFLLATYMAFAYGLLFLFLTAITPVFRNQYGFSSGISGLAYLGIGIGSFISLYIAAITNDRIVIKLAARNGDKVEQEMRLPTMVIFSCLLPITFFWYGWSADNKVHWIVPII</sequence>
<dbReference type="RefSeq" id="XP_037198694.1">
    <property type="nucleotide sequence ID" value="XM_037347520.1"/>
</dbReference>
<dbReference type="SUPFAM" id="SSF103473">
    <property type="entry name" value="MFS general substrate transporter"/>
    <property type="match status" value="1"/>
</dbReference>
<dbReference type="PANTHER" id="PTHR23502">
    <property type="entry name" value="MAJOR FACILITATOR SUPERFAMILY"/>
    <property type="match status" value="1"/>
</dbReference>
<feature type="domain" description="Major facilitator superfamily (MFS) profile" evidence="7">
    <location>
        <begin position="1"/>
        <end position="273"/>
    </location>
</feature>
<evidence type="ECO:0000256" key="2">
    <source>
        <dbReference type="ARBA" id="ARBA00022692"/>
    </source>
</evidence>
<dbReference type="GO" id="GO:0016020">
    <property type="term" value="C:membrane"/>
    <property type="evidence" value="ECO:0007669"/>
    <property type="project" value="UniProtKB-SubCell"/>
</dbReference>
<evidence type="ECO:0000259" key="7">
    <source>
        <dbReference type="PROSITE" id="PS50850"/>
    </source>
</evidence>
<dbReference type="InterPro" id="IPR011701">
    <property type="entry name" value="MFS"/>
</dbReference>
<dbReference type="InterPro" id="IPR036259">
    <property type="entry name" value="MFS_trans_sf"/>
</dbReference>
<comment type="caution">
    <text evidence="8">The sequence shown here is derived from an EMBL/GenBank/DDBJ whole genome shotgun (WGS) entry which is preliminary data.</text>
</comment>
<dbReference type="InterPro" id="IPR020846">
    <property type="entry name" value="MFS_dom"/>
</dbReference>
<keyword evidence="4 6" id="KW-0472">Membrane</keyword>
<organism evidence="8 9">
    <name type="scientific">Fusarium tjaetaba</name>
    <dbReference type="NCBI Taxonomy" id="1567544"/>
    <lineage>
        <taxon>Eukaryota</taxon>
        <taxon>Fungi</taxon>
        <taxon>Dikarya</taxon>
        <taxon>Ascomycota</taxon>
        <taxon>Pezizomycotina</taxon>
        <taxon>Sordariomycetes</taxon>
        <taxon>Hypocreomycetidae</taxon>
        <taxon>Hypocreales</taxon>
        <taxon>Nectriaceae</taxon>
        <taxon>Fusarium</taxon>
        <taxon>Fusarium fujikuroi species complex</taxon>
    </lineage>
</organism>
<evidence type="ECO:0000256" key="5">
    <source>
        <dbReference type="ARBA" id="ARBA00023180"/>
    </source>
</evidence>
<evidence type="ECO:0000256" key="1">
    <source>
        <dbReference type="ARBA" id="ARBA00004141"/>
    </source>
</evidence>
<proteinExistence type="predicted"/>
<dbReference type="GO" id="GO:0022857">
    <property type="term" value="F:transmembrane transporter activity"/>
    <property type="evidence" value="ECO:0007669"/>
    <property type="project" value="InterPro"/>
</dbReference>
<protein>
    <submittedName>
        <fullName evidence="8">Major facilitator superfamily transporter</fullName>
    </submittedName>
</protein>
<accession>A0A8H5V4D8</accession>
<dbReference type="Pfam" id="PF07690">
    <property type="entry name" value="MFS_1"/>
    <property type="match status" value="1"/>
</dbReference>
<reference evidence="8 9" key="1">
    <citation type="submission" date="2020-05" db="EMBL/GenBank/DDBJ databases">
        <title>Identification and distribution of gene clusters putatively required for synthesis of sphingolipid metabolism inhibitors in phylogenetically diverse species of the filamentous fungus Fusarium.</title>
        <authorList>
            <person name="Kim H.-S."/>
            <person name="Busman M."/>
            <person name="Brown D.W."/>
            <person name="Divon H."/>
            <person name="Uhlig S."/>
            <person name="Proctor R.H."/>
        </authorList>
    </citation>
    <scope>NUCLEOTIDE SEQUENCE [LARGE SCALE GENOMIC DNA]</scope>
    <source>
        <strain evidence="8 9">NRRL 66243</strain>
    </source>
</reference>
<keyword evidence="3 6" id="KW-1133">Transmembrane helix</keyword>
<evidence type="ECO:0000313" key="9">
    <source>
        <dbReference type="Proteomes" id="UP000530670"/>
    </source>
</evidence>
<feature type="transmembrane region" description="Helical" evidence="6">
    <location>
        <begin position="200"/>
        <end position="220"/>
    </location>
</feature>
<name>A0A8H5V4D8_9HYPO</name>
<evidence type="ECO:0000313" key="8">
    <source>
        <dbReference type="EMBL" id="KAF5607804.1"/>
    </source>
</evidence>
<keyword evidence="5" id="KW-0325">Glycoprotein</keyword>
<evidence type="ECO:0000256" key="6">
    <source>
        <dbReference type="SAM" id="Phobius"/>
    </source>
</evidence>
<feature type="transmembrane region" description="Helical" evidence="6">
    <location>
        <begin position="153"/>
        <end position="180"/>
    </location>
</feature>
<evidence type="ECO:0000256" key="4">
    <source>
        <dbReference type="ARBA" id="ARBA00023136"/>
    </source>
</evidence>
<comment type="subcellular location">
    <subcellularLocation>
        <location evidence="1">Membrane</location>
        <topology evidence="1">Multi-pass membrane protein</topology>
    </subcellularLocation>
</comment>
<dbReference type="EMBL" id="JAAQRI010000835">
    <property type="protein sequence ID" value="KAF5607804.1"/>
    <property type="molecule type" value="Genomic_DNA"/>
</dbReference>
<evidence type="ECO:0000256" key="3">
    <source>
        <dbReference type="ARBA" id="ARBA00022989"/>
    </source>
</evidence>
<dbReference type="PANTHER" id="PTHR23502:SF33">
    <property type="entry name" value="MAJOR FACILITATOR SUPERFAMILY (MFS) PROFILE DOMAIN-CONTAINING PROTEIN-RELATED"/>
    <property type="match status" value="1"/>
</dbReference>
<keyword evidence="9" id="KW-1185">Reference proteome</keyword>
<feature type="non-terminal residue" evidence="8">
    <location>
        <position position="1"/>
    </location>
</feature>
<dbReference type="OrthoDB" id="5296287at2759"/>
<feature type="non-terminal residue" evidence="8">
    <location>
        <position position="273"/>
    </location>
</feature>
<dbReference type="AlphaFoldDB" id="A0A8H5V4D8"/>
<dbReference type="PROSITE" id="PS50850">
    <property type="entry name" value="MFS"/>
    <property type="match status" value="1"/>
</dbReference>
<keyword evidence="2 6" id="KW-0812">Transmembrane</keyword>
<dbReference type="Proteomes" id="UP000530670">
    <property type="component" value="Unassembled WGS sequence"/>
</dbReference>
<gene>
    <name evidence="8" type="ORF">FTJAE_14311</name>
</gene>
<dbReference type="GeneID" id="59299790"/>
<dbReference type="Gene3D" id="1.20.1250.20">
    <property type="entry name" value="MFS general substrate transporter like domains"/>
    <property type="match status" value="1"/>
</dbReference>